<dbReference type="HOGENOM" id="CLU_3063486_0_0_3"/>
<accession>B0JUS3</accession>
<sequence>MAGINRQFSRRFLAFLPRSSYDIHIGRLTPLALIAVPGGCLAGLWGLAYWEIS</sequence>
<protein>
    <submittedName>
        <fullName evidence="2">Uncharacterized protein</fullName>
    </submittedName>
</protein>
<feature type="transmembrane region" description="Helical" evidence="1">
    <location>
        <begin position="28"/>
        <end position="50"/>
    </location>
</feature>
<gene>
    <name evidence="2" type="ordered locus">MAE_46990</name>
</gene>
<dbReference type="EMBL" id="AP009552">
    <property type="protein sequence ID" value="BAG04521.1"/>
    <property type="molecule type" value="Genomic_DNA"/>
</dbReference>
<dbReference type="PaxDb" id="449447-MAE_46990"/>
<keyword evidence="1" id="KW-0812">Transmembrane</keyword>
<evidence type="ECO:0000256" key="1">
    <source>
        <dbReference type="SAM" id="Phobius"/>
    </source>
</evidence>
<keyword evidence="1" id="KW-1133">Transmembrane helix</keyword>
<keyword evidence="1" id="KW-0472">Membrane</keyword>
<proteinExistence type="predicted"/>
<dbReference type="EnsemblBacteria" id="BAG04521">
    <property type="protein sequence ID" value="BAG04521"/>
    <property type="gene ID" value="MAE_46990"/>
</dbReference>
<dbReference type="KEGG" id="mar:MAE_46990"/>
<name>B0JUS3_MICAN</name>
<dbReference type="AlphaFoldDB" id="B0JUS3"/>
<dbReference type="Proteomes" id="UP000001510">
    <property type="component" value="Chromosome"/>
</dbReference>
<keyword evidence="3" id="KW-1185">Reference proteome</keyword>
<evidence type="ECO:0000313" key="2">
    <source>
        <dbReference type="EMBL" id="BAG04521.1"/>
    </source>
</evidence>
<organism evidence="2 3">
    <name type="scientific">Microcystis aeruginosa (strain NIES-843 / IAM M-2473)</name>
    <dbReference type="NCBI Taxonomy" id="449447"/>
    <lineage>
        <taxon>Bacteria</taxon>
        <taxon>Bacillati</taxon>
        <taxon>Cyanobacteriota</taxon>
        <taxon>Cyanophyceae</taxon>
        <taxon>Oscillatoriophycideae</taxon>
        <taxon>Chroococcales</taxon>
        <taxon>Microcystaceae</taxon>
        <taxon>Microcystis</taxon>
    </lineage>
</organism>
<evidence type="ECO:0000313" key="3">
    <source>
        <dbReference type="Proteomes" id="UP000001510"/>
    </source>
</evidence>
<reference evidence="2 3" key="1">
    <citation type="journal article" date="2007" name="DNA Res.">
        <title>Complete genomic structure of the bloom-forming toxic cyanobacterium Microcystis aeruginosa NIES-843.</title>
        <authorList>
            <person name="Kaneko T."/>
            <person name="Nakajima N."/>
            <person name="Okamoto S."/>
            <person name="Suzuki I."/>
            <person name="Tanabe Y."/>
            <person name="Tamaoki M."/>
            <person name="Nakamura Y."/>
            <person name="Kasai F."/>
            <person name="Watanabe A."/>
            <person name="Kawashima K."/>
            <person name="Kishida Y."/>
            <person name="Ono A."/>
            <person name="Shimizu Y."/>
            <person name="Takahashi C."/>
            <person name="Minami C."/>
            <person name="Fujishiro T."/>
            <person name="Kohara M."/>
            <person name="Katoh M."/>
            <person name="Nakazaki N."/>
            <person name="Nakayama S."/>
            <person name="Yamada M."/>
            <person name="Tabata S."/>
            <person name="Watanabe M.M."/>
        </authorList>
    </citation>
    <scope>NUCLEOTIDE SEQUENCE [LARGE SCALE GENOMIC DNA]</scope>
    <source>
        <strain evidence="3">NIES-843 / IAM M-247</strain>
    </source>
</reference>